<organism evidence="10 11">
    <name type="scientific">Apolygus lucorum</name>
    <name type="common">Small green plant bug</name>
    <name type="synonym">Lygocoris lucorum</name>
    <dbReference type="NCBI Taxonomy" id="248454"/>
    <lineage>
        <taxon>Eukaryota</taxon>
        <taxon>Metazoa</taxon>
        <taxon>Ecdysozoa</taxon>
        <taxon>Arthropoda</taxon>
        <taxon>Hexapoda</taxon>
        <taxon>Insecta</taxon>
        <taxon>Pterygota</taxon>
        <taxon>Neoptera</taxon>
        <taxon>Paraneoptera</taxon>
        <taxon>Hemiptera</taxon>
        <taxon>Heteroptera</taxon>
        <taxon>Panheteroptera</taxon>
        <taxon>Cimicomorpha</taxon>
        <taxon>Miridae</taxon>
        <taxon>Mirini</taxon>
        <taxon>Apolygus</taxon>
    </lineage>
</organism>
<dbReference type="EMBL" id="WIXP02000017">
    <property type="protein sequence ID" value="KAF6197674.1"/>
    <property type="molecule type" value="Genomic_DNA"/>
</dbReference>
<dbReference type="SMART" id="SM00355">
    <property type="entry name" value="ZnF_C2H2"/>
    <property type="match status" value="5"/>
</dbReference>
<proteinExistence type="predicted"/>
<feature type="region of interest" description="Disordered" evidence="8">
    <location>
        <begin position="82"/>
        <end position="113"/>
    </location>
</feature>
<dbReference type="PANTHER" id="PTHR24394">
    <property type="entry name" value="ZINC FINGER PROTEIN"/>
    <property type="match status" value="1"/>
</dbReference>
<dbReference type="GO" id="GO:0005634">
    <property type="term" value="C:nucleus"/>
    <property type="evidence" value="ECO:0007669"/>
    <property type="project" value="UniProtKB-SubCell"/>
</dbReference>
<evidence type="ECO:0000313" key="11">
    <source>
        <dbReference type="Proteomes" id="UP000466442"/>
    </source>
</evidence>
<evidence type="ECO:0000256" key="3">
    <source>
        <dbReference type="ARBA" id="ARBA00022737"/>
    </source>
</evidence>
<keyword evidence="3" id="KW-0677">Repeat</keyword>
<evidence type="ECO:0000256" key="2">
    <source>
        <dbReference type="ARBA" id="ARBA00022723"/>
    </source>
</evidence>
<keyword evidence="6" id="KW-0539">Nucleus</keyword>
<dbReference type="FunFam" id="3.30.160.60:FF:002452">
    <property type="entry name" value="zinc finger protein 142 isoform X4"/>
    <property type="match status" value="1"/>
</dbReference>
<evidence type="ECO:0000256" key="1">
    <source>
        <dbReference type="ARBA" id="ARBA00004123"/>
    </source>
</evidence>
<dbReference type="Pfam" id="PF00096">
    <property type="entry name" value="zf-C2H2"/>
    <property type="match status" value="4"/>
</dbReference>
<dbReference type="Proteomes" id="UP000466442">
    <property type="component" value="Unassembled WGS sequence"/>
</dbReference>
<evidence type="ECO:0000256" key="8">
    <source>
        <dbReference type="SAM" id="MobiDB-lite"/>
    </source>
</evidence>
<dbReference type="FunFam" id="3.30.160.60:FF:000604">
    <property type="entry name" value="Histone H4 transcription factor-like Protein"/>
    <property type="match status" value="1"/>
</dbReference>
<evidence type="ECO:0000313" key="10">
    <source>
        <dbReference type="EMBL" id="KAF6197674.1"/>
    </source>
</evidence>
<dbReference type="PROSITE" id="PS50157">
    <property type="entry name" value="ZINC_FINGER_C2H2_2"/>
    <property type="match status" value="5"/>
</dbReference>
<dbReference type="InterPro" id="IPR036236">
    <property type="entry name" value="Znf_C2H2_sf"/>
</dbReference>
<evidence type="ECO:0000256" key="4">
    <source>
        <dbReference type="ARBA" id="ARBA00022771"/>
    </source>
</evidence>
<feature type="domain" description="C2H2-type" evidence="9">
    <location>
        <begin position="388"/>
        <end position="412"/>
    </location>
</feature>
<feature type="domain" description="C2H2-type" evidence="9">
    <location>
        <begin position="332"/>
        <end position="359"/>
    </location>
</feature>
<keyword evidence="2" id="KW-0479">Metal-binding</keyword>
<dbReference type="SUPFAM" id="SSF57667">
    <property type="entry name" value="beta-beta-alpha zinc fingers"/>
    <property type="match status" value="3"/>
</dbReference>
<evidence type="ECO:0000256" key="6">
    <source>
        <dbReference type="ARBA" id="ARBA00023242"/>
    </source>
</evidence>
<dbReference type="InterPro" id="IPR013087">
    <property type="entry name" value="Znf_C2H2_type"/>
</dbReference>
<dbReference type="PROSITE" id="PS00028">
    <property type="entry name" value="ZINC_FINGER_C2H2_1"/>
    <property type="match status" value="2"/>
</dbReference>
<comment type="subcellular location">
    <subcellularLocation>
        <location evidence="1">Nucleus</location>
    </subcellularLocation>
</comment>
<dbReference type="FunFam" id="3.30.160.60:FF:002104">
    <property type="entry name" value="Si:ch211-266d19.4"/>
    <property type="match status" value="1"/>
</dbReference>
<keyword evidence="4 7" id="KW-0863">Zinc-finger</keyword>
<dbReference type="OrthoDB" id="6620740at2759"/>
<evidence type="ECO:0000256" key="7">
    <source>
        <dbReference type="PROSITE-ProRule" id="PRU00042"/>
    </source>
</evidence>
<name>A0A8S9WN27_APOLU</name>
<feature type="compositionally biased region" description="Basic and acidic residues" evidence="8">
    <location>
        <begin position="82"/>
        <end position="100"/>
    </location>
</feature>
<reference evidence="10" key="1">
    <citation type="journal article" date="2021" name="Mol. Ecol. Resour.">
        <title>Apolygus lucorum genome provides insights into omnivorousness and mesophyll feeding.</title>
        <authorList>
            <person name="Liu Y."/>
            <person name="Liu H."/>
            <person name="Wang H."/>
            <person name="Huang T."/>
            <person name="Liu B."/>
            <person name="Yang B."/>
            <person name="Yin L."/>
            <person name="Li B."/>
            <person name="Zhang Y."/>
            <person name="Zhang S."/>
            <person name="Jiang F."/>
            <person name="Zhang X."/>
            <person name="Ren Y."/>
            <person name="Wang B."/>
            <person name="Wang S."/>
            <person name="Lu Y."/>
            <person name="Wu K."/>
            <person name="Fan W."/>
            <person name="Wang G."/>
        </authorList>
    </citation>
    <scope>NUCLEOTIDE SEQUENCE</scope>
    <source>
        <strain evidence="10">12Hb</strain>
    </source>
</reference>
<dbReference type="FunFam" id="3.30.160.60:FF:000634">
    <property type="entry name" value="Zinc finger X-chromosomal protein"/>
    <property type="match status" value="1"/>
</dbReference>
<sequence length="428" mass="47719">ISYEALAINIWTCGAVFTPKRSADDVGFSLWRRLSSKKGLSTCFCWLPPPPTATASTTALHGPKPTSDTTRLSRPFNCVKRLGDSTDSDHGRSAQRDRTQPDPGLPTAPKKKEGTFSVRAPLTLAFGAPRLNTFIAGWLAQLHRSSVVRASQPPAKAGPSSAVNSPLLQCLCSKLPSRLTFFYAFLPPLYNVSYNPHPIILLGRYPTKPWPSISGPVVLFSPRKGAPTTLDFPFGEGCLPKRPFHVFCRRLRPQRRRRPPFTDRNPPQILQDEKPFACNICDYRAIRSSHLKRHMLAHTGEKPHVCDVCGYKTGYPSALKTHIRTHSGERPYACEVCGYRVSRFGDLKAHMRTHTGEKPYSCEFCEYKSGKLSNLKTHTRTHTGEKPYECDICEYSVGHCSALKRHMRKHHGIVAGSLKLMLGDGKPD</sequence>
<dbReference type="GO" id="GO:0008270">
    <property type="term" value="F:zinc ion binding"/>
    <property type="evidence" value="ECO:0007669"/>
    <property type="project" value="UniProtKB-KW"/>
</dbReference>
<dbReference type="Gene3D" id="3.30.160.60">
    <property type="entry name" value="Classic Zinc Finger"/>
    <property type="match status" value="5"/>
</dbReference>
<protein>
    <recommendedName>
        <fullName evidence="9">C2H2-type domain-containing protein</fullName>
    </recommendedName>
</protein>
<evidence type="ECO:0000256" key="5">
    <source>
        <dbReference type="ARBA" id="ARBA00022833"/>
    </source>
</evidence>
<dbReference type="FunFam" id="3.30.160.60:FF:002319">
    <property type="entry name" value="Uncharacterized protein"/>
    <property type="match status" value="1"/>
</dbReference>
<evidence type="ECO:0000259" key="9">
    <source>
        <dbReference type="PROSITE" id="PS50157"/>
    </source>
</evidence>
<feature type="non-terminal residue" evidence="10">
    <location>
        <position position="1"/>
    </location>
</feature>
<feature type="domain" description="C2H2-type" evidence="9">
    <location>
        <begin position="360"/>
        <end position="387"/>
    </location>
</feature>
<keyword evidence="5" id="KW-0862">Zinc</keyword>
<comment type="caution">
    <text evidence="10">The sequence shown here is derived from an EMBL/GenBank/DDBJ whole genome shotgun (WGS) entry which is preliminary data.</text>
</comment>
<accession>A0A8S9WN27</accession>
<feature type="domain" description="C2H2-type" evidence="9">
    <location>
        <begin position="304"/>
        <end position="331"/>
    </location>
</feature>
<feature type="domain" description="C2H2-type" evidence="9">
    <location>
        <begin position="276"/>
        <end position="303"/>
    </location>
</feature>
<gene>
    <name evidence="10" type="ORF">GE061_008640</name>
</gene>
<dbReference type="PANTHER" id="PTHR24394:SF29">
    <property type="entry name" value="MYONEURIN"/>
    <property type="match status" value="1"/>
</dbReference>
<keyword evidence="11" id="KW-1185">Reference proteome</keyword>
<dbReference type="AlphaFoldDB" id="A0A8S9WN27"/>
<dbReference type="GO" id="GO:0000981">
    <property type="term" value="F:DNA-binding transcription factor activity, RNA polymerase II-specific"/>
    <property type="evidence" value="ECO:0007669"/>
    <property type="project" value="TreeGrafter"/>
</dbReference>